<organism evidence="1 2">
    <name type="scientific">Neisseria canis</name>
    <dbReference type="NCBI Taxonomy" id="493"/>
    <lineage>
        <taxon>Bacteria</taxon>
        <taxon>Pseudomonadati</taxon>
        <taxon>Pseudomonadota</taxon>
        <taxon>Betaproteobacteria</taxon>
        <taxon>Neisseriales</taxon>
        <taxon>Neisseriaceae</taxon>
        <taxon>Neisseria</taxon>
    </lineage>
</organism>
<sequence length="223" mass="25805">MTICKNRLQISCPTKKMAKDILCRHFEKGYLVYATLIPEPQVMWTNLNTSFYPEILKILNEDRSIIVEQLFENQDLLKYLSENGFDTTLTLDTLIDAVELPYPPYCIGQDEIELQNVLNRVGLSRSNAICIRMNLKDTGFPTRSEWRKSNWNSCLKPYKNTVWQRGQSIACTFSSETPPIPVIIKLMTLYPATEIVYTYTMDGSSEEQRIYKPSFGQYTESHS</sequence>
<dbReference type="AlphaFoldDB" id="A0A1X3D0A4"/>
<name>A0A1X3D0A4_9NEIS</name>
<reference evidence="1 2" key="1">
    <citation type="submission" date="2018-12" db="EMBL/GenBank/DDBJ databases">
        <authorList>
            <consortium name="Pathogen Informatics"/>
        </authorList>
    </citation>
    <scope>NUCLEOTIDE SEQUENCE [LARGE SCALE GENOMIC DNA]</scope>
    <source>
        <strain evidence="1 2">NCTC10296</strain>
    </source>
</reference>
<protein>
    <submittedName>
        <fullName evidence="1">Uncharacterized protein</fullName>
    </submittedName>
</protein>
<gene>
    <name evidence="1" type="ORF">NCTC10296_01780</name>
</gene>
<accession>A0A1X3D0A4</accession>
<keyword evidence="2" id="KW-1185">Reference proteome</keyword>
<dbReference type="EMBL" id="LR134313">
    <property type="protein sequence ID" value="VEF02413.1"/>
    <property type="molecule type" value="Genomic_DNA"/>
</dbReference>
<dbReference type="STRING" id="493.BWD07_02530"/>
<dbReference type="RefSeq" id="WP_085415807.1">
    <property type="nucleotide sequence ID" value="NZ_CAUJPY010000007.1"/>
</dbReference>
<proteinExistence type="predicted"/>
<dbReference type="Proteomes" id="UP000279284">
    <property type="component" value="Chromosome"/>
</dbReference>
<evidence type="ECO:0000313" key="2">
    <source>
        <dbReference type="Proteomes" id="UP000279284"/>
    </source>
</evidence>
<dbReference type="KEGG" id="nci:NCTC10296_01780"/>
<evidence type="ECO:0000313" key="1">
    <source>
        <dbReference type="EMBL" id="VEF02413.1"/>
    </source>
</evidence>